<dbReference type="EMBL" id="WIXP02000003">
    <property type="protein sequence ID" value="KAF6212962.1"/>
    <property type="molecule type" value="Genomic_DNA"/>
</dbReference>
<keyword evidence="14" id="KW-0325">Glycoprotein</keyword>
<dbReference type="GO" id="GO:0016020">
    <property type="term" value="C:membrane"/>
    <property type="evidence" value="ECO:0007669"/>
    <property type="project" value="UniProtKB-SubCell"/>
</dbReference>
<feature type="chain" id="PRO_5035798220" description="acid phosphatase" evidence="18">
    <location>
        <begin position="19"/>
        <end position="829"/>
    </location>
</feature>
<dbReference type="Proteomes" id="UP000466442">
    <property type="component" value="Unassembled WGS sequence"/>
</dbReference>
<keyword evidence="15" id="KW-0807">Transducer</keyword>
<evidence type="ECO:0000256" key="13">
    <source>
        <dbReference type="ARBA" id="ARBA00023170"/>
    </source>
</evidence>
<evidence type="ECO:0000256" key="14">
    <source>
        <dbReference type="ARBA" id="ARBA00023180"/>
    </source>
</evidence>
<evidence type="ECO:0000256" key="1">
    <source>
        <dbReference type="ARBA" id="ARBA00000032"/>
    </source>
</evidence>
<dbReference type="InterPro" id="IPR050645">
    <property type="entry name" value="Histidine_acid_phosphatase"/>
</dbReference>
<keyword evidence="20" id="KW-1185">Reference proteome</keyword>
<dbReference type="Gene3D" id="3.40.50.1240">
    <property type="entry name" value="Phosphoglycerate mutase-like"/>
    <property type="match status" value="1"/>
</dbReference>
<keyword evidence="7" id="KW-0552">Olfaction</keyword>
<dbReference type="PANTHER" id="PTHR11567">
    <property type="entry name" value="ACID PHOSPHATASE-RELATED"/>
    <property type="match status" value="1"/>
</dbReference>
<feature type="transmembrane region" description="Helical" evidence="17">
    <location>
        <begin position="703"/>
        <end position="725"/>
    </location>
</feature>
<dbReference type="PANTHER" id="PTHR11567:SF211">
    <property type="entry name" value="PROSTATIC ACID PHOSPHATASE"/>
    <property type="match status" value="1"/>
</dbReference>
<keyword evidence="8 18" id="KW-0732">Signal</keyword>
<dbReference type="EC" id="3.1.3.2" evidence="4"/>
<evidence type="ECO:0000256" key="15">
    <source>
        <dbReference type="ARBA" id="ARBA00023224"/>
    </source>
</evidence>
<feature type="transmembrane region" description="Helical" evidence="17">
    <location>
        <begin position="629"/>
        <end position="651"/>
    </location>
</feature>
<evidence type="ECO:0000256" key="11">
    <source>
        <dbReference type="ARBA" id="ARBA00023136"/>
    </source>
</evidence>
<dbReference type="PROSITE" id="PS00616">
    <property type="entry name" value="HIS_ACID_PHOSPHAT_1"/>
    <property type="match status" value="1"/>
</dbReference>
<accession>A0A8S9XV70</accession>
<dbReference type="GO" id="GO:0004984">
    <property type="term" value="F:olfactory receptor activity"/>
    <property type="evidence" value="ECO:0007669"/>
    <property type="project" value="InterPro"/>
</dbReference>
<evidence type="ECO:0000313" key="19">
    <source>
        <dbReference type="EMBL" id="KAF6212962.1"/>
    </source>
</evidence>
<comment type="caution">
    <text evidence="19">The sequence shown here is derived from an EMBL/GenBank/DDBJ whole genome shotgun (WGS) entry which is preliminary data.</text>
</comment>
<feature type="signal peptide" evidence="18">
    <location>
        <begin position="1"/>
        <end position="18"/>
    </location>
</feature>
<protein>
    <recommendedName>
        <fullName evidence="4">acid phosphatase</fullName>
        <ecNumber evidence="4">3.1.3.2</ecNumber>
    </recommendedName>
</protein>
<dbReference type="PROSITE" id="PS00778">
    <property type="entry name" value="HIS_ACID_PHOSPHAT_2"/>
    <property type="match status" value="1"/>
</dbReference>
<comment type="subcellular location">
    <subcellularLocation>
        <location evidence="2">Membrane</location>
        <topology evidence="2">Multi-pass membrane protein</topology>
    </subcellularLocation>
</comment>
<keyword evidence="12" id="KW-1015">Disulfide bond</keyword>
<dbReference type="OrthoDB" id="10257284at2759"/>
<organism evidence="19 20">
    <name type="scientific">Apolygus lucorum</name>
    <name type="common">Small green plant bug</name>
    <name type="synonym">Lygocoris lucorum</name>
    <dbReference type="NCBI Taxonomy" id="248454"/>
    <lineage>
        <taxon>Eukaryota</taxon>
        <taxon>Metazoa</taxon>
        <taxon>Ecdysozoa</taxon>
        <taxon>Arthropoda</taxon>
        <taxon>Hexapoda</taxon>
        <taxon>Insecta</taxon>
        <taxon>Pterygota</taxon>
        <taxon>Neoptera</taxon>
        <taxon>Paraneoptera</taxon>
        <taxon>Hemiptera</taxon>
        <taxon>Heteroptera</taxon>
        <taxon>Panheteroptera</taxon>
        <taxon>Cimicomorpha</taxon>
        <taxon>Miridae</taxon>
        <taxon>Mirini</taxon>
        <taxon>Apolygus</taxon>
    </lineage>
</organism>
<dbReference type="InterPro" id="IPR029033">
    <property type="entry name" value="His_PPase_superfam"/>
</dbReference>
<dbReference type="InterPro" id="IPR004117">
    <property type="entry name" value="7tm6_olfct_rcpt"/>
</dbReference>
<dbReference type="SUPFAM" id="SSF53254">
    <property type="entry name" value="Phosphoglycerate mutase-like"/>
    <property type="match status" value="1"/>
</dbReference>
<evidence type="ECO:0000256" key="18">
    <source>
        <dbReference type="SAM" id="SignalP"/>
    </source>
</evidence>
<comment type="catalytic activity">
    <reaction evidence="1">
        <text>a phosphate monoester + H2O = an alcohol + phosphate</text>
        <dbReference type="Rhea" id="RHEA:15017"/>
        <dbReference type="ChEBI" id="CHEBI:15377"/>
        <dbReference type="ChEBI" id="CHEBI:30879"/>
        <dbReference type="ChEBI" id="CHEBI:43474"/>
        <dbReference type="ChEBI" id="CHEBI:67140"/>
        <dbReference type="EC" id="3.1.3.2"/>
    </reaction>
</comment>
<evidence type="ECO:0000256" key="6">
    <source>
        <dbReference type="ARBA" id="ARBA00022692"/>
    </source>
</evidence>
<comment type="similarity">
    <text evidence="3">Belongs to the histidine acid phosphatase family.</text>
</comment>
<dbReference type="GO" id="GO:0007165">
    <property type="term" value="P:signal transduction"/>
    <property type="evidence" value="ECO:0007669"/>
    <property type="project" value="UniProtKB-KW"/>
</dbReference>
<evidence type="ECO:0000256" key="5">
    <source>
        <dbReference type="ARBA" id="ARBA00022606"/>
    </source>
</evidence>
<dbReference type="InterPro" id="IPR000560">
    <property type="entry name" value="His_Pase_clade-2"/>
</dbReference>
<reference evidence="19" key="1">
    <citation type="journal article" date="2021" name="Mol. Ecol. Resour.">
        <title>Apolygus lucorum genome provides insights into omnivorousness and mesophyll feeding.</title>
        <authorList>
            <person name="Liu Y."/>
            <person name="Liu H."/>
            <person name="Wang H."/>
            <person name="Huang T."/>
            <person name="Liu B."/>
            <person name="Yang B."/>
            <person name="Yin L."/>
            <person name="Li B."/>
            <person name="Zhang Y."/>
            <person name="Zhang S."/>
            <person name="Jiang F."/>
            <person name="Zhang X."/>
            <person name="Ren Y."/>
            <person name="Wang B."/>
            <person name="Wang S."/>
            <person name="Lu Y."/>
            <person name="Wu K."/>
            <person name="Fan W."/>
            <person name="Wang G."/>
        </authorList>
    </citation>
    <scope>NUCLEOTIDE SEQUENCE</scope>
    <source>
        <strain evidence="19">12Hb</strain>
    </source>
</reference>
<dbReference type="InterPro" id="IPR033379">
    <property type="entry name" value="Acid_Pase_AS"/>
</dbReference>
<dbReference type="AlphaFoldDB" id="A0A8S9XV70"/>
<keyword evidence="5" id="KW-0716">Sensory transduction</keyword>
<evidence type="ECO:0000256" key="4">
    <source>
        <dbReference type="ARBA" id="ARBA00012646"/>
    </source>
</evidence>
<evidence type="ECO:0000256" key="16">
    <source>
        <dbReference type="SAM" id="MobiDB-lite"/>
    </source>
</evidence>
<evidence type="ECO:0000256" key="8">
    <source>
        <dbReference type="ARBA" id="ARBA00022729"/>
    </source>
</evidence>
<evidence type="ECO:0000256" key="10">
    <source>
        <dbReference type="ARBA" id="ARBA00022989"/>
    </source>
</evidence>
<dbReference type="GO" id="GO:0003993">
    <property type="term" value="F:acid phosphatase activity"/>
    <property type="evidence" value="ECO:0007669"/>
    <property type="project" value="UniProtKB-EC"/>
</dbReference>
<keyword evidence="13" id="KW-0675">Receptor</keyword>
<gene>
    <name evidence="19" type="ORF">GE061_010675</name>
</gene>
<evidence type="ECO:0000256" key="3">
    <source>
        <dbReference type="ARBA" id="ARBA00005375"/>
    </source>
</evidence>
<keyword evidence="11 17" id="KW-0472">Membrane</keyword>
<sequence length="829" mass="94996">MFWCSAVLIVSAFAGSLALDGFEDQYGTVEYVNVLFRHGARTPDSLAPFDPHRDMSNWPEGLGHLTKQGILQHYNLGTWLSKRYKHLLPRQKNKVNEAINVVSTDWDRTLQSAGAEMGGMFPIGYDASVWFGLPSYPVPIHSVPPPADKLLEVTAECKRYSILVKQFQASRDYNAMLDKYQSMTDHLVRYSGNRFFNLDFYMELFTTYFIEESRGLRLPDWVREVYPNPMIEPTVLSFVVPTNTTDMKRLRGGPFIKEIINNFWNKVQGKMDPPTQNVSMYSAHDTTISAVLNSMDVFNWLPPPFATLVLFELRKKRDGERVVAIWYKNVTDAEPSLLQLPDCEEVCPLSRFEKILKPVIPDNWEEECNQIPIGVRIDSTQPEIHYDTFGRRKTQSYFKEVAKETNKGSSPTPPPRQESRGRAGSQGLQVEDPSSEIGGHQGSGLEMDILHYSDQTGFKFIPVYDHMLRSIGVHSERGETQATAIKRYFGNFLVLVAIVQGWSSAVAAYDSLKEEDFRAVTNVMSYLSVQLSSFSKFHIARTHMEVTHRLGNWIVEAKKNRPRDMKQPQLEFLVLKVNPAFFYFGLFATFFWCSVPLTNNLQAFIPTQYPFLDKQTSNSISFPLIQVPLYIFFTVTITYTATSLLHFLAIFTTEVKLLSKKWEQVFYDKRRPDNYIELMKDCIQQHIKLLDVMKDLNIIHDSMFAFQVFIFIVHFVSFNFCLVMTSGSNALSSVGPLTMSSLMEFGLLCWMGEEITDALQQFHRSLYMTNWYEASLEDKKNMIVVLEVLKKRHALTGTKVFVASLETFVEAARQAFSAYTLMKGLTTTE</sequence>
<keyword evidence="9" id="KW-0378">Hydrolase</keyword>
<evidence type="ECO:0000256" key="7">
    <source>
        <dbReference type="ARBA" id="ARBA00022725"/>
    </source>
</evidence>
<name>A0A8S9XV70_APOLU</name>
<evidence type="ECO:0000313" key="20">
    <source>
        <dbReference type="Proteomes" id="UP000466442"/>
    </source>
</evidence>
<evidence type="ECO:0000256" key="17">
    <source>
        <dbReference type="SAM" id="Phobius"/>
    </source>
</evidence>
<proteinExistence type="inferred from homology"/>
<evidence type="ECO:0000256" key="2">
    <source>
        <dbReference type="ARBA" id="ARBA00004141"/>
    </source>
</evidence>
<dbReference type="Pfam" id="PF00328">
    <property type="entry name" value="His_Phos_2"/>
    <property type="match status" value="1"/>
</dbReference>
<evidence type="ECO:0000256" key="9">
    <source>
        <dbReference type="ARBA" id="ARBA00022801"/>
    </source>
</evidence>
<dbReference type="GO" id="GO:0005549">
    <property type="term" value="F:odorant binding"/>
    <property type="evidence" value="ECO:0007669"/>
    <property type="project" value="InterPro"/>
</dbReference>
<dbReference type="Pfam" id="PF02949">
    <property type="entry name" value="7tm_6"/>
    <property type="match status" value="1"/>
</dbReference>
<keyword evidence="10 17" id="KW-1133">Transmembrane helix</keyword>
<dbReference type="CDD" id="cd07061">
    <property type="entry name" value="HP_HAP_like"/>
    <property type="match status" value="1"/>
</dbReference>
<evidence type="ECO:0000256" key="12">
    <source>
        <dbReference type="ARBA" id="ARBA00023157"/>
    </source>
</evidence>
<feature type="transmembrane region" description="Helical" evidence="17">
    <location>
        <begin position="573"/>
        <end position="592"/>
    </location>
</feature>
<keyword evidence="6 17" id="KW-0812">Transmembrane</keyword>
<feature type="region of interest" description="Disordered" evidence="16">
    <location>
        <begin position="401"/>
        <end position="440"/>
    </location>
</feature>